<dbReference type="Pfam" id="PF03544">
    <property type="entry name" value="TonB_C"/>
    <property type="match status" value="1"/>
</dbReference>
<accession>A0A850GZD8</accession>
<evidence type="ECO:0000259" key="2">
    <source>
        <dbReference type="Pfam" id="PF03544"/>
    </source>
</evidence>
<comment type="caution">
    <text evidence="3">The sequence shown here is derived from an EMBL/GenBank/DDBJ whole genome shotgun (WGS) entry which is preliminary data.</text>
</comment>
<dbReference type="GO" id="GO:0055085">
    <property type="term" value="P:transmembrane transport"/>
    <property type="evidence" value="ECO:0007669"/>
    <property type="project" value="InterPro"/>
</dbReference>
<dbReference type="Gene3D" id="3.30.1150.10">
    <property type="match status" value="1"/>
</dbReference>
<evidence type="ECO:0000313" key="4">
    <source>
        <dbReference type="Proteomes" id="UP000561438"/>
    </source>
</evidence>
<dbReference type="InterPro" id="IPR037682">
    <property type="entry name" value="TonB_C"/>
</dbReference>
<keyword evidence="4" id="KW-1185">Reference proteome</keyword>
<reference evidence="3 4" key="1">
    <citation type="submission" date="2020-06" db="EMBL/GenBank/DDBJ databases">
        <title>Altererythrobacter sp. HHU K3-1.</title>
        <authorList>
            <person name="Zhang D."/>
            <person name="Xue H."/>
        </authorList>
    </citation>
    <scope>NUCLEOTIDE SEQUENCE [LARGE SCALE GENOMIC DNA]</scope>
    <source>
        <strain evidence="3 4">HHU K3-1</strain>
    </source>
</reference>
<evidence type="ECO:0000256" key="1">
    <source>
        <dbReference type="SAM" id="SignalP"/>
    </source>
</evidence>
<feature type="chain" id="PRO_5032329097" evidence="1">
    <location>
        <begin position="27"/>
        <end position="307"/>
    </location>
</feature>
<keyword evidence="1" id="KW-0732">Signal</keyword>
<gene>
    <name evidence="3" type="ORF">HUV48_08320</name>
</gene>
<proteinExistence type="predicted"/>
<feature type="signal peptide" evidence="1">
    <location>
        <begin position="1"/>
        <end position="26"/>
    </location>
</feature>
<organism evidence="3 4">
    <name type="scientific">Qipengyuania atrilutea</name>
    <dbReference type="NCBI Taxonomy" id="2744473"/>
    <lineage>
        <taxon>Bacteria</taxon>
        <taxon>Pseudomonadati</taxon>
        <taxon>Pseudomonadota</taxon>
        <taxon>Alphaproteobacteria</taxon>
        <taxon>Sphingomonadales</taxon>
        <taxon>Erythrobacteraceae</taxon>
        <taxon>Qipengyuania</taxon>
    </lineage>
</organism>
<sequence>MFAFRCLSYAVAAISLVAAPHSAALAEDEAVVLKPSSPWNLDYGEHRCRIARTFGEGENLNVFYLEQWQPSTGASWLVAGPAIDGYRAGRTTNFKFGEKGDSGEFEMRDMTIGEFGKAVTSRSSVVSKEANAVEKTVNDPDFYERDGLEQLDSVKASGIDKLSISQNGQPSVILKFGDLEKPLAAMNQCMANLVARWGFEVPEQETVAVAPKPVDIMPVARRIQRNYPASAIIKGAQADFQVRLNIEADGIISDCQLVNLTLADDFDMKRHPCAAFMELAKYEPARTATGKPIRSYVIQRIRYTMSD</sequence>
<evidence type="ECO:0000313" key="3">
    <source>
        <dbReference type="EMBL" id="NVD45024.1"/>
    </source>
</evidence>
<dbReference type="RefSeq" id="WP_176267363.1">
    <property type="nucleotide sequence ID" value="NZ_JABWGV010000003.1"/>
</dbReference>
<dbReference type="AlphaFoldDB" id="A0A850GZD8"/>
<dbReference type="Proteomes" id="UP000561438">
    <property type="component" value="Unassembled WGS sequence"/>
</dbReference>
<name>A0A850GZD8_9SPHN</name>
<protein>
    <submittedName>
        <fullName evidence="3">Energy transducer TonB</fullName>
    </submittedName>
</protein>
<dbReference type="EMBL" id="JABWGV010000003">
    <property type="protein sequence ID" value="NVD45024.1"/>
    <property type="molecule type" value="Genomic_DNA"/>
</dbReference>
<feature type="domain" description="TonB C-terminal" evidence="2">
    <location>
        <begin position="224"/>
        <end position="304"/>
    </location>
</feature>